<sequence length="190" mass="19589">MKTNRVIILMAVLTAFIFSHVVEAQQRRKWSPQAKGTAIGAGVGGAAGAIINKRNRLVGGLIGGAAGAAGGYAIGKGVDNRRKTNARIAAAERQAAEARREAALARREAAAAADKPGVVTRPAAERVAAVQKAPVPAVAGVAAGAGLAATAFSAQTLSEPYQNNTLFLLNNNYGDQNSAYPSSEVRRKSW</sequence>
<reference evidence="3 4" key="1">
    <citation type="submission" date="2019-01" db="EMBL/GenBank/DDBJ databases">
        <title>Spirosoma flava sp. nov., a propanil-degrading bacterium isolated from herbicide-contaminated soil.</title>
        <authorList>
            <person name="Zhang L."/>
            <person name="Jiang J.-D."/>
        </authorList>
    </citation>
    <scope>NUCLEOTIDE SEQUENCE [LARGE SCALE GENOMIC DNA]</scope>
    <source>
        <strain evidence="3 4">TY50</strain>
    </source>
</reference>
<dbReference type="InterPro" id="IPR027367">
    <property type="entry name" value="Gly-zipper_YMGG"/>
</dbReference>
<dbReference type="RefSeq" id="WP_077922641.1">
    <property type="nucleotide sequence ID" value="NZ_SBLB01000002.1"/>
</dbReference>
<keyword evidence="4" id="KW-1185">Reference proteome</keyword>
<name>A0A4Q2UR82_9BACT</name>
<dbReference type="AlphaFoldDB" id="A0A4Q2UR82"/>
<protein>
    <recommendedName>
        <fullName evidence="2">YMGG-like Gly-zipper domain-containing protein</fullName>
    </recommendedName>
</protein>
<feature type="domain" description="YMGG-like Gly-zipper" evidence="2">
    <location>
        <begin position="34"/>
        <end position="76"/>
    </location>
</feature>
<feature type="coiled-coil region" evidence="1">
    <location>
        <begin position="81"/>
        <end position="115"/>
    </location>
</feature>
<gene>
    <name evidence="3" type="ORF">EQG79_09900</name>
</gene>
<organism evidence="3 4">
    <name type="scientific">Spirosoma sordidisoli</name>
    <dbReference type="NCBI Taxonomy" id="2502893"/>
    <lineage>
        <taxon>Bacteria</taxon>
        <taxon>Pseudomonadati</taxon>
        <taxon>Bacteroidota</taxon>
        <taxon>Cytophagia</taxon>
        <taxon>Cytophagales</taxon>
        <taxon>Cytophagaceae</taxon>
        <taxon>Spirosoma</taxon>
    </lineage>
</organism>
<evidence type="ECO:0000313" key="3">
    <source>
        <dbReference type="EMBL" id="RYC70170.1"/>
    </source>
</evidence>
<proteinExistence type="predicted"/>
<accession>A0A4Q2UR82</accession>
<evidence type="ECO:0000256" key="1">
    <source>
        <dbReference type="SAM" id="Coils"/>
    </source>
</evidence>
<evidence type="ECO:0000313" key="4">
    <source>
        <dbReference type="Proteomes" id="UP000290407"/>
    </source>
</evidence>
<dbReference type="Pfam" id="PF13441">
    <property type="entry name" value="Gly-zipper_YMGG"/>
    <property type="match status" value="1"/>
</dbReference>
<evidence type="ECO:0000259" key="2">
    <source>
        <dbReference type="Pfam" id="PF13441"/>
    </source>
</evidence>
<dbReference type="Proteomes" id="UP000290407">
    <property type="component" value="Unassembled WGS sequence"/>
</dbReference>
<comment type="caution">
    <text evidence="3">The sequence shown here is derived from an EMBL/GenBank/DDBJ whole genome shotgun (WGS) entry which is preliminary data.</text>
</comment>
<dbReference type="EMBL" id="SBLB01000002">
    <property type="protein sequence ID" value="RYC70170.1"/>
    <property type="molecule type" value="Genomic_DNA"/>
</dbReference>
<keyword evidence="1" id="KW-0175">Coiled coil</keyword>